<protein>
    <recommendedName>
        <fullName evidence="3">DUF4595 domain-containing protein</fullName>
    </recommendedName>
</protein>
<reference evidence="1" key="1">
    <citation type="submission" date="2022-01" db="EMBL/GenBank/DDBJ databases">
        <authorList>
            <person name="Jo J.-H."/>
            <person name="Im W.-T."/>
        </authorList>
    </citation>
    <scope>NUCLEOTIDE SEQUENCE</scope>
    <source>
        <strain evidence="1">NA20</strain>
    </source>
</reference>
<dbReference type="RefSeq" id="WP_237875324.1">
    <property type="nucleotide sequence ID" value="NZ_JAKLTR010000015.1"/>
</dbReference>
<dbReference type="EMBL" id="JAKLTR010000015">
    <property type="protein sequence ID" value="MCG2616787.1"/>
    <property type="molecule type" value="Genomic_DNA"/>
</dbReference>
<evidence type="ECO:0000313" key="2">
    <source>
        <dbReference type="Proteomes" id="UP001165367"/>
    </source>
</evidence>
<keyword evidence="2" id="KW-1185">Reference proteome</keyword>
<proteinExistence type="predicted"/>
<gene>
    <name evidence="1" type="ORF">LZZ85_20985</name>
</gene>
<dbReference type="Proteomes" id="UP001165367">
    <property type="component" value="Unassembled WGS sequence"/>
</dbReference>
<accession>A0ABS9KX18</accession>
<comment type="caution">
    <text evidence="1">The sequence shown here is derived from an EMBL/GenBank/DDBJ whole genome shotgun (WGS) entry which is preliminary data.</text>
</comment>
<name>A0ABS9KX18_9BACT</name>
<organism evidence="1 2">
    <name type="scientific">Terrimonas ginsenosidimutans</name>
    <dbReference type="NCBI Taxonomy" id="2908004"/>
    <lineage>
        <taxon>Bacteria</taxon>
        <taxon>Pseudomonadati</taxon>
        <taxon>Bacteroidota</taxon>
        <taxon>Chitinophagia</taxon>
        <taxon>Chitinophagales</taxon>
        <taxon>Chitinophagaceae</taxon>
        <taxon>Terrimonas</taxon>
    </lineage>
</organism>
<evidence type="ECO:0008006" key="3">
    <source>
        <dbReference type="Google" id="ProtNLM"/>
    </source>
</evidence>
<evidence type="ECO:0000313" key="1">
    <source>
        <dbReference type="EMBL" id="MCG2616787.1"/>
    </source>
</evidence>
<dbReference type="Gene3D" id="2.180.10.10">
    <property type="entry name" value="RHS repeat-associated core"/>
    <property type="match status" value="1"/>
</dbReference>
<sequence length="279" mass="32521">MKKYLILLSFFFSVQSFGQFYYKDLVDAVANTEKMKVYLANKVSTVTATGFDARGAKSPDYYELQEVFPGKSLLKVSTRNGQSVVRIYYRFDPEGRLASISDSTNGIKSRTSYQYTGNNLTSVKTESRDSLNDFTSVEEHVWIYNTAGKPEKMFKIVNRKDSTEYSFSIDEKGNVTDEQLVKRGVKVGDPVYYYYDEENMLTDIARYSKRAKKILPDFMFEYDEQNRVIQKITTLSTLRPDYLTWRYIFNEKGLKTKEALFNKQKELTGKIEYTYNFQP</sequence>